<sequence>MLNYCSNFNKLSKANYLRICRYGSRSSRKQGVEDYLKRQANDYFSRLAKEHSYRARSAFKLLAINEKHKIIHPGDVVVDIGAAPGSWSQVAAELVYGGPAISTDPVGHNQANDENTGYVLGVDIQPIVPLPRIDFIGQGDITRKSTHEKIRKMLNGRSVDAIISDMAPNPTGNSFTDHLRIIELCRLLLHLAVKQSPPILPLKPNSKFLCKIFDGELTDDFVKELQQHFKKVISVKPLASRDTSSEKYLLAKNPILT</sequence>
<organism evidence="1 2">
    <name type="scientific">Panagrolaimus sp. PS1159</name>
    <dbReference type="NCBI Taxonomy" id="55785"/>
    <lineage>
        <taxon>Eukaryota</taxon>
        <taxon>Metazoa</taxon>
        <taxon>Ecdysozoa</taxon>
        <taxon>Nematoda</taxon>
        <taxon>Chromadorea</taxon>
        <taxon>Rhabditida</taxon>
        <taxon>Tylenchina</taxon>
        <taxon>Panagrolaimomorpha</taxon>
        <taxon>Panagrolaimoidea</taxon>
        <taxon>Panagrolaimidae</taxon>
        <taxon>Panagrolaimus</taxon>
    </lineage>
</organism>
<reference evidence="2" key="1">
    <citation type="submission" date="2022-11" db="UniProtKB">
        <authorList>
            <consortium name="WormBaseParasite"/>
        </authorList>
    </citation>
    <scope>IDENTIFICATION</scope>
</reference>
<name>A0AC35F2M3_9BILA</name>
<evidence type="ECO:0000313" key="2">
    <source>
        <dbReference type="WBParaSite" id="PS1159_v2.g13233.t1"/>
    </source>
</evidence>
<dbReference type="Proteomes" id="UP000887580">
    <property type="component" value="Unplaced"/>
</dbReference>
<protein>
    <submittedName>
        <fullName evidence="2">Ribosomal RNA methyltransferase FtsJ domain-containing protein</fullName>
    </submittedName>
</protein>
<dbReference type="WBParaSite" id="PS1159_v2.g13233.t1">
    <property type="protein sequence ID" value="PS1159_v2.g13233.t1"/>
    <property type="gene ID" value="PS1159_v2.g13233"/>
</dbReference>
<proteinExistence type="predicted"/>
<accession>A0AC35F2M3</accession>
<evidence type="ECO:0000313" key="1">
    <source>
        <dbReference type="Proteomes" id="UP000887580"/>
    </source>
</evidence>